<accession>A0ABP6ZH45</accession>
<comment type="caution">
    <text evidence="2">The sequence shown here is derived from an EMBL/GenBank/DDBJ whole genome shotgun (WGS) entry which is preliminary data.</text>
</comment>
<protein>
    <submittedName>
        <fullName evidence="2">Uncharacterized protein</fullName>
    </submittedName>
</protein>
<dbReference type="PANTHER" id="PTHR33657">
    <property type="entry name" value="DOMAIN PROTEIN, PUTATIVE (AFU_ORTHOLOGUE AFUA_5G00600)-RELATED"/>
    <property type="match status" value="1"/>
</dbReference>
<sequence>MLGALALVLSMSGVAWGDVVPKMPQNADGLEQTYSPAYDYDNDGCYATAAITMSGQVNSGLHLGGAVNGHCHDRAQLDQANTYARAKCNDGWCAIMYASYFEKDQTVDGCSSEPGCGHRHDWEHIIVWVHDNAIQLVSCTVTGEGSSPGTCASRART</sequence>
<dbReference type="RefSeq" id="WP_345575219.1">
    <property type="nucleotide sequence ID" value="NZ_BAABDQ010000044.1"/>
</dbReference>
<keyword evidence="3" id="KW-1185">Reference proteome</keyword>
<proteinExistence type="predicted"/>
<dbReference type="PANTHER" id="PTHR33657:SF6">
    <property type="entry name" value="SECRETED PROTEIN"/>
    <property type="match status" value="1"/>
</dbReference>
<dbReference type="EMBL" id="BAABDQ010000044">
    <property type="protein sequence ID" value="GAA3608525.1"/>
    <property type="molecule type" value="Genomic_DNA"/>
</dbReference>
<evidence type="ECO:0000256" key="1">
    <source>
        <dbReference type="SAM" id="SignalP"/>
    </source>
</evidence>
<dbReference type="Pfam" id="PF05630">
    <property type="entry name" value="NPP1"/>
    <property type="match status" value="1"/>
</dbReference>
<feature type="signal peptide" evidence="1">
    <location>
        <begin position="1"/>
        <end position="17"/>
    </location>
</feature>
<organism evidence="2 3">
    <name type="scientific">Nonomuraea rosea</name>
    <dbReference type="NCBI Taxonomy" id="638574"/>
    <lineage>
        <taxon>Bacteria</taxon>
        <taxon>Bacillati</taxon>
        <taxon>Actinomycetota</taxon>
        <taxon>Actinomycetes</taxon>
        <taxon>Streptosporangiales</taxon>
        <taxon>Streptosporangiaceae</taxon>
        <taxon>Nonomuraea</taxon>
    </lineage>
</organism>
<evidence type="ECO:0000313" key="3">
    <source>
        <dbReference type="Proteomes" id="UP001500630"/>
    </source>
</evidence>
<reference evidence="3" key="1">
    <citation type="journal article" date="2019" name="Int. J. Syst. Evol. Microbiol.">
        <title>The Global Catalogue of Microorganisms (GCM) 10K type strain sequencing project: providing services to taxonomists for standard genome sequencing and annotation.</title>
        <authorList>
            <consortium name="The Broad Institute Genomics Platform"/>
            <consortium name="The Broad Institute Genome Sequencing Center for Infectious Disease"/>
            <person name="Wu L."/>
            <person name="Ma J."/>
        </authorList>
    </citation>
    <scope>NUCLEOTIDE SEQUENCE [LARGE SCALE GENOMIC DNA]</scope>
    <source>
        <strain evidence="3">JCM 17326</strain>
    </source>
</reference>
<gene>
    <name evidence="2" type="ORF">GCM10022419_111790</name>
</gene>
<evidence type="ECO:0000313" key="2">
    <source>
        <dbReference type="EMBL" id="GAA3608525.1"/>
    </source>
</evidence>
<keyword evidence="1" id="KW-0732">Signal</keyword>
<dbReference type="InterPro" id="IPR008701">
    <property type="entry name" value="NPP1"/>
</dbReference>
<dbReference type="Proteomes" id="UP001500630">
    <property type="component" value="Unassembled WGS sequence"/>
</dbReference>
<feature type="chain" id="PRO_5046812797" evidence="1">
    <location>
        <begin position="18"/>
        <end position="157"/>
    </location>
</feature>
<name>A0ABP6ZH45_9ACTN</name>